<reference evidence="1" key="1">
    <citation type="submission" date="2019-12" db="EMBL/GenBank/DDBJ databases">
        <title>Genome sequencing and annotation of Brassica cretica.</title>
        <authorList>
            <person name="Studholme D.J."/>
            <person name="Sarris P.F."/>
        </authorList>
    </citation>
    <scope>NUCLEOTIDE SEQUENCE</scope>
    <source>
        <strain evidence="1">PFS-102/07</strain>
        <tissue evidence="1">Leaf</tissue>
    </source>
</reference>
<proteinExistence type="predicted"/>
<gene>
    <name evidence="1" type="ORF">F2Q70_00040525</name>
</gene>
<sequence length="190" mass="21524">MERCLHYRATNSGLYTVKFGYAIAVEQRRTRQPVEMKEPSTNALKTEVWKLKTPKKMKHFLCRMRNHQPYIIFERPPAVQYWTLSTISSSLVIFPSSSIYDNLGTLSSGGLETRAPIPAMHQSSHAWKMAQLMDSTMNSGEHEEVRNPTTEPHVPTHRWKCQVDASWSESDNGAGLGFILLDGIQMSSPG</sequence>
<accession>A0A8S9KD07</accession>
<organism evidence="1">
    <name type="scientific">Brassica cretica</name>
    <name type="common">Mustard</name>
    <dbReference type="NCBI Taxonomy" id="69181"/>
    <lineage>
        <taxon>Eukaryota</taxon>
        <taxon>Viridiplantae</taxon>
        <taxon>Streptophyta</taxon>
        <taxon>Embryophyta</taxon>
        <taxon>Tracheophyta</taxon>
        <taxon>Spermatophyta</taxon>
        <taxon>Magnoliopsida</taxon>
        <taxon>eudicotyledons</taxon>
        <taxon>Gunneridae</taxon>
        <taxon>Pentapetalae</taxon>
        <taxon>rosids</taxon>
        <taxon>malvids</taxon>
        <taxon>Brassicales</taxon>
        <taxon>Brassicaceae</taxon>
        <taxon>Brassiceae</taxon>
        <taxon>Brassica</taxon>
    </lineage>
</organism>
<dbReference type="EMBL" id="QGKY02000190">
    <property type="protein sequence ID" value="KAF2591921.1"/>
    <property type="molecule type" value="Genomic_DNA"/>
</dbReference>
<comment type="caution">
    <text evidence="1">The sequence shown here is derived from an EMBL/GenBank/DDBJ whole genome shotgun (WGS) entry which is preliminary data.</text>
</comment>
<protein>
    <submittedName>
        <fullName evidence="1">Uncharacterized protein</fullName>
    </submittedName>
</protein>
<evidence type="ECO:0000313" key="1">
    <source>
        <dbReference type="EMBL" id="KAF2591921.1"/>
    </source>
</evidence>
<name>A0A8S9KD07_BRACR</name>
<dbReference type="AlphaFoldDB" id="A0A8S9KD07"/>